<evidence type="ECO:0000256" key="5">
    <source>
        <dbReference type="RuleBase" id="RU362125"/>
    </source>
</evidence>
<reference evidence="9 10" key="1">
    <citation type="journal article" date="2011" name="Stand. Genomic Sci.">
        <title>Complete genome sequence of Marivirga tractuosa type strain (H-43).</title>
        <authorList>
            <person name="Pagani I."/>
            <person name="Chertkov O."/>
            <person name="Lapidus A."/>
            <person name="Lucas S."/>
            <person name="Del Rio T.G."/>
            <person name="Tice H."/>
            <person name="Copeland A."/>
            <person name="Cheng J.F."/>
            <person name="Nolan M."/>
            <person name="Saunders E."/>
            <person name="Pitluck S."/>
            <person name="Held B."/>
            <person name="Goodwin L."/>
            <person name="Liolios K."/>
            <person name="Ovchinikova G."/>
            <person name="Ivanova N."/>
            <person name="Mavromatis K."/>
            <person name="Pati A."/>
            <person name="Chen A."/>
            <person name="Palaniappan K."/>
            <person name="Land M."/>
            <person name="Hauser L."/>
            <person name="Jeffries C.D."/>
            <person name="Detter J.C."/>
            <person name="Han C."/>
            <person name="Tapia R."/>
            <person name="Ngatchou-Djao O.D."/>
            <person name="Rohde M."/>
            <person name="Goker M."/>
            <person name="Spring S."/>
            <person name="Sikorski J."/>
            <person name="Woyke T."/>
            <person name="Bristow J."/>
            <person name="Eisen J.A."/>
            <person name="Markowitz V."/>
            <person name="Hugenholtz P."/>
            <person name="Klenk H.P."/>
            <person name="Kyrpides N.C."/>
        </authorList>
    </citation>
    <scope>NUCLEOTIDE SEQUENCE [LARGE SCALE GENOMIC DNA]</scope>
    <source>
        <strain evidence="10">ATCC 23168 / DSM 4126 / NBRC 15989 / NCIMB 1408 / VKM B-1430 / H-43</strain>
    </source>
</reference>
<dbReference type="InterPro" id="IPR009100">
    <property type="entry name" value="AcylCoA_DH/oxidase_NM_dom_sf"/>
</dbReference>
<dbReference type="PROSITE" id="PS00073">
    <property type="entry name" value="ACYL_COA_DH_2"/>
    <property type="match status" value="1"/>
</dbReference>
<evidence type="ECO:0000259" key="8">
    <source>
        <dbReference type="Pfam" id="PF18158"/>
    </source>
</evidence>
<dbReference type="Gene3D" id="1.20.140.10">
    <property type="entry name" value="Butyryl-CoA Dehydrogenase, subunit A, domain 3"/>
    <property type="match status" value="1"/>
</dbReference>
<dbReference type="InterPro" id="IPR006091">
    <property type="entry name" value="Acyl-CoA_Oxase/DH_mid-dom"/>
</dbReference>
<feature type="domain" description="Acyl-CoA oxidase/dehydrogenase middle" evidence="7">
    <location>
        <begin position="185"/>
        <end position="284"/>
    </location>
</feature>
<dbReference type="InterPro" id="IPR036250">
    <property type="entry name" value="AcylCo_DH-like_C"/>
</dbReference>
<dbReference type="SUPFAM" id="SSF47203">
    <property type="entry name" value="Acyl-CoA dehydrogenase C-terminal domain-like"/>
    <property type="match status" value="1"/>
</dbReference>
<protein>
    <submittedName>
        <fullName evidence="9">Acyl-CoA dehydrogenase domain-containing protein</fullName>
    </submittedName>
</protein>
<dbReference type="SUPFAM" id="SSF56645">
    <property type="entry name" value="Acyl-CoA dehydrogenase NM domain-like"/>
    <property type="match status" value="1"/>
</dbReference>
<name>E4TNR3_MARTH</name>
<gene>
    <name evidence="9" type="ordered locus">Ftrac_1510</name>
</gene>
<dbReference type="InterPro" id="IPR009075">
    <property type="entry name" value="AcylCo_DH/oxidase_C"/>
</dbReference>
<evidence type="ECO:0000256" key="2">
    <source>
        <dbReference type="ARBA" id="ARBA00009347"/>
    </source>
</evidence>
<dbReference type="Pfam" id="PF02770">
    <property type="entry name" value="Acyl-CoA_dh_M"/>
    <property type="match status" value="1"/>
</dbReference>
<keyword evidence="10" id="KW-1185">Reference proteome</keyword>
<dbReference type="InterPro" id="IPR052904">
    <property type="entry name" value="Acyl-CoA_dehydrogenase-like"/>
</dbReference>
<evidence type="ECO:0000256" key="4">
    <source>
        <dbReference type="ARBA" id="ARBA00022827"/>
    </source>
</evidence>
<keyword evidence="5" id="KW-0560">Oxidoreductase</keyword>
<dbReference type="Gene3D" id="2.40.110.20">
    <property type="match status" value="1"/>
</dbReference>
<keyword evidence="4 5" id="KW-0274">FAD</keyword>
<accession>E4TNR3</accession>
<comment type="similarity">
    <text evidence="2 5">Belongs to the acyl-CoA dehydrogenase family.</text>
</comment>
<dbReference type="PANTHER" id="PTHR42707:SF2">
    <property type="entry name" value="ACD11 DEHYDROGENASE"/>
    <property type="match status" value="1"/>
</dbReference>
<dbReference type="InterPro" id="IPR006089">
    <property type="entry name" value="Acyl-CoA_DH_CS"/>
</dbReference>
<dbReference type="EMBL" id="CP002349">
    <property type="protein sequence ID" value="ADR21500.1"/>
    <property type="molecule type" value="Genomic_DNA"/>
</dbReference>
<proteinExistence type="inferred from homology"/>
<dbReference type="Proteomes" id="UP000008720">
    <property type="component" value="Chromosome"/>
</dbReference>
<dbReference type="Pfam" id="PF18158">
    <property type="entry name" value="AidB_N"/>
    <property type="match status" value="1"/>
</dbReference>
<dbReference type="OrthoDB" id="1489360at2"/>
<dbReference type="Gene3D" id="6.10.250.600">
    <property type="match status" value="1"/>
</dbReference>
<comment type="cofactor">
    <cofactor evidence="1 5">
        <name>FAD</name>
        <dbReference type="ChEBI" id="CHEBI:57692"/>
    </cofactor>
</comment>
<feature type="domain" description="Acyl-CoA dehydrogenase/oxidase C-terminal" evidence="6">
    <location>
        <begin position="296"/>
        <end position="457"/>
    </location>
</feature>
<dbReference type="Pfam" id="PF00441">
    <property type="entry name" value="Acyl-CoA_dh_1"/>
    <property type="match status" value="1"/>
</dbReference>
<evidence type="ECO:0000313" key="10">
    <source>
        <dbReference type="Proteomes" id="UP000008720"/>
    </source>
</evidence>
<keyword evidence="3 5" id="KW-0285">Flavoprotein</keyword>
<dbReference type="PANTHER" id="PTHR42707">
    <property type="entry name" value="ACYL-COA DEHYDROGENASE"/>
    <property type="match status" value="1"/>
</dbReference>
<dbReference type="GO" id="GO:0003995">
    <property type="term" value="F:acyl-CoA dehydrogenase activity"/>
    <property type="evidence" value="ECO:0007669"/>
    <property type="project" value="InterPro"/>
</dbReference>
<dbReference type="KEGG" id="mtt:Ftrac_1510"/>
<organism evidence="9 10">
    <name type="scientific">Marivirga tractuosa (strain ATCC 23168 / DSM 4126 / NBRC 15989 / NCIMB 1408 / VKM B-1430 / H-43)</name>
    <name type="common">Microscilla tractuosa</name>
    <name type="synonym">Flexibacter tractuosus</name>
    <dbReference type="NCBI Taxonomy" id="643867"/>
    <lineage>
        <taxon>Bacteria</taxon>
        <taxon>Pseudomonadati</taxon>
        <taxon>Bacteroidota</taxon>
        <taxon>Cytophagia</taxon>
        <taxon>Cytophagales</taxon>
        <taxon>Marivirgaceae</taxon>
        <taxon>Marivirga</taxon>
    </lineage>
</organism>
<evidence type="ECO:0000256" key="3">
    <source>
        <dbReference type="ARBA" id="ARBA00022630"/>
    </source>
</evidence>
<dbReference type="AlphaFoldDB" id="E4TNR3"/>
<evidence type="ECO:0000259" key="6">
    <source>
        <dbReference type="Pfam" id="PF00441"/>
    </source>
</evidence>
<dbReference type="HOGENOM" id="CLU_016513_2_1_10"/>
<dbReference type="eggNOG" id="COG1960">
    <property type="taxonomic scope" value="Bacteria"/>
</dbReference>
<evidence type="ECO:0000313" key="9">
    <source>
        <dbReference type="EMBL" id="ADR21500.1"/>
    </source>
</evidence>
<dbReference type="STRING" id="643867.Ftrac_1510"/>
<sequence length="574" mass="65536">MRNIKKNQSVQNQVVEKEYRSSQNFFKSDLILQDYLKRKVSKKGLDYLTPKLNKTGEAAATRMDTLSLDADKNGPQLVKRNFFGEDIDEVKFHPSYQELMQIAIDSEMFKVKWEPNLKEAFKHERHSLGFAPGYLYAMSELGQYCPLCMTDGVARLIDLHCTEEDKKRLLPHIYTTELRDFFTGAMFLTEKSGGSDVGRNLVKAEKQKDGSYLLSGEKWFCSNVNAELIFALARTDESKEGTRGLSIFLIEKTLPDGSKNKLPIVRLKDKLGVRSMASAECILDGTVGMLVGDEFNGFKIMTDMINLSRLYNSIAALSGARRALVEAYNFNLFRKSFGKTAIEHPLIKEKLFELGSLNVANFYLTWRAIEALDKADNGNESASRQTENEKHLGRLLTPMVKKWSAEKAVYITRESMELMGGIGYIEDGVIPKIMRDVMVLPIWEGAGNIMTLDMLRASFKSDGLKVMMEEIKKSLGKISQYDDTILEHLKELESKLKSLFKMEQDELELHAKYFFEKLTTLFQLSLILDNWEDTNEAWMKPTAEFLKMSLEKKESVQVRDVESIKGLMAWEIEV</sequence>
<dbReference type="RefSeq" id="WP_013453647.1">
    <property type="nucleotide sequence ID" value="NC_014759.1"/>
</dbReference>
<evidence type="ECO:0000259" key="7">
    <source>
        <dbReference type="Pfam" id="PF02770"/>
    </source>
</evidence>
<evidence type="ECO:0000256" key="1">
    <source>
        <dbReference type="ARBA" id="ARBA00001974"/>
    </source>
</evidence>
<dbReference type="InterPro" id="IPR041504">
    <property type="entry name" value="AidB_N"/>
</dbReference>
<feature type="domain" description="Adaptive response protein AidB N-terminal" evidence="8">
    <location>
        <begin position="21"/>
        <end position="173"/>
    </location>
</feature>